<proteinExistence type="predicted"/>
<reference evidence="1" key="1">
    <citation type="submission" date="2020-09" db="EMBL/GenBank/DDBJ databases">
        <title>Genome-Enabled Discovery of Anthraquinone Biosynthesis in Senna tora.</title>
        <authorList>
            <person name="Kang S.-H."/>
            <person name="Pandey R.P."/>
            <person name="Lee C.-M."/>
            <person name="Sim J.-S."/>
            <person name="Jeong J.-T."/>
            <person name="Choi B.-S."/>
            <person name="Jung M."/>
            <person name="Ginzburg D."/>
            <person name="Zhao K."/>
            <person name="Won S.Y."/>
            <person name="Oh T.-J."/>
            <person name="Yu Y."/>
            <person name="Kim N.-H."/>
            <person name="Lee O.R."/>
            <person name="Lee T.-H."/>
            <person name="Bashyal P."/>
            <person name="Kim T.-S."/>
            <person name="Lee W.-H."/>
            <person name="Kawkins C."/>
            <person name="Kim C.-K."/>
            <person name="Kim J.S."/>
            <person name="Ahn B.O."/>
            <person name="Rhee S.Y."/>
            <person name="Sohng J.K."/>
        </authorList>
    </citation>
    <scope>NUCLEOTIDE SEQUENCE</scope>
    <source>
        <tissue evidence="1">Leaf</tissue>
    </source>
</reference>
<protein>
    <submittedName>
        <fullName evidence="1">Uncharacterized protein</fullName>
    </submittedName>
</protein>
<evidence type="ECO:0000313" key="1">
    <source>
        <dbReference type="EMBL" id="KAF7841720.1"/>
    </source>
</evidence>
<keyword evidence="2" id="KW-1185">Reference proteome</keyword>
<sequence length="150" mass="17253">MDYMNNDTQYSATGTPRRLKLQEMFAWKVGQGEGSSFSAPRVVCLCRLHEYVYSLLVWVRKVLYSYDDSLRPRECIWTGMIQRILLICETKVRRHGRNLPVNHEPNLVKEKSSCGVGPGFVSGYASRRRAVPAMWPGWVMDEWAQAIAPQ</sequence>
<dbReference type="Proteomes" id="UP000634136">
    <property type="component" value="Unassembled WGS sequence"/>
</dbReference>
<name>A0A834XB24_9FABA</name>
<dbReference type="AlphaFoldDB" id="A0A834XB24"/>
<evidence type="ECO:0000313" key="2">
    <source>
        <dbReference type="Proteomes" id="UP000634136"/>
    </source>
</evidence>
<gene>
    <name evidence="1" type="ORF">G2W53_004018</name>
</gene>
<accession>A0A834XB24</accession>
<organism evidence="1 2">
    <name type="scientific">Senna tora</name>
    <dbReference type="NCBI Taxonomy" id="362788"/>
    <lineage>
        <taxon>Eukaryota</taxon>
        <taxon>Viridiplantae</taxon>
        <taxon>Streptophyta</taxon>
        <taxon>Embryophyta</taxon>
        <taxon>Tracheophyta</taxon>
        <taxon>Spermatophyta</taxon>
        <taxon>Magnoliopsida</taxon>
        <taxon>eudicotyledons</taxon>
        <taxon>Gunneridae</taxon>
        <taxon>Pentapetalae</taxon>
        <taxon>rosids</taxon>
        <taxon>fabids</taxon>
        <taxon>Fabales</taxon>
        <taxon>Fabaceae</taxon>
        <taxon>Caesalpinioideae</taxon>
        <taxon>Cassia clade</taxon>
        <taxon>Senna</taxon>
    </lineage>
</organism>
<comment type="caution">
    <text evidence="1">The sequence shown here is derived from an EMBL/GenBank/DDBJ whole genome shotgun (WGS) entry which is preliminary data.</text>
</comment>
<dbReference type="EMBL" id="JAAIUW010000002">
    <property type="protein sequence ID" value="KAF7841720.1"/>
    <property type="molecule type" value="Genomic_DNA"/>
</dbReference>